<feature type="domain" description="Mediator complex subunit Med13 C-terminal" evidence="11">
    <location>
        <begin position="244"/>
        <end position="542"/>
    </location>
</feature>
<keyword evidence="13" id="KW-1185">Reference proteome</keyword>
<evidence type="ECO:0000256" key="5">
    <source>
        <dbReference type="ARBA" id="ARBA00023015"/>
    </source>
</evidence>
<keyword evidence="5 10" id="KW-0805">Transcription regulation</keyword>
<sequence>MAVASFLRRLQPLQVPLDLQTLYEAEDTQISVQLMSPPMFSVGKSGAVTQVLPTALRFWDKLGLSPKTGKKDVTAYVFFEGVDERDEDRVAGWLQRLCSIYSAKHFGAHAPGSSSSCTREGIMPILFDSCRKTISSFIASLLPTSKSLVFYVVTPSSIINMASPSLRHVLSAIKKVLRTHTDTQILFQFVPEALVPVTHDSTKDHSSLSDLATSVYDRILRPVERVTARSSGRPRDQVRAYFHSPAFALARPLPGKVKFVREAHTKTLDVVDRQLMLHVGYHLTPCGKWILAASIDQRGETHDMKAWLVPDDFNDSFVVTSVWGFASSIMAKASVEWQVTVTKLGVMKATEFDAWISHLETVVVASPLFPPTEVGIFSAEYENGWTFIPPEQFENNSRPPSAHRGFKGSQGSVYADTTSSTYALFPTARIPIVPHPSREVYVDSPFIPEVDDHSDPVDRDTGILPHRSSILIHVPADTDFTTVSTLQLHMLHVHRTADLAFVTPSEDILQDTTRNFYELSVLTRVRWKLKTRSILPFHLSALEVMHSALDREDTNTD</sequence>
<evidence type="ECO:0000256" key="4">
    <source>
        <dbReference type="ARBA" id="ARBA00022491"/>
    </source>
</evidence>
<evidence type="ECO:0000256" key="7">
    <source>
        <dbReference type="ARBA" id="ARBA00023163"/>
    </source>
</evidence>
<evidence type="ECO:0000256" key="9">
    <source>
        <dbReference type="ARBA" id="ARBA00032008"/>
    </source>
</evidence>
<evidence type="ECO:0000256" key="2">
    <source>
        <dbReference type="ARBA" id="ARBA00009354"/>
    </source>
</evidence>
<dbReference type="GO" id="GO:0003713">
    <property type="term" value="F:transcription coactivator activity"/>
    <property type="evidence" value="ECO:0007669"/>
    <property type="project" value="TreeGrafter"/>
</dbReference>
<dbReference type="InterPro" id="IPR009401">
    <property type="entry name" value="Med13_C"/>
</dbReference>
<dbReference type="PANTHER" id="PTHR48249:SF3">
    <property type="entry name" value="MEDIATOR OF RNA POLYMERASE II TRANSCRIPTION SUBUNIT 13"/>
    <property type="match status" value="1"/>
</dbReference>
<organism evidence="12 13">
    <name type="scientific">Meripilus lineatus</name>
    <dbReference type="NCBI Taxonomy" id="2056292"/>
    <lineage>
        <taxon>Eukaryota</taxon>
        <taxon>Fungi</taxon>
        <taxon>Dikarya</taxon>
        <taxon>Basidiomycota</taxon>
        <taxon>Agaricomycotina</taxon>
        <taxon>Agaricomycetes</taxon>
        <taxon>Polyporales</taxon>
        <taxon>Meripilaceae</taxon>
        <taxon>Meripilus</taxon>
    </lineage>
</organism>
<keyword evidence="7 10" id="KW-0804">Transcription</keyword>
<dbReference type="Pfam" id="PF06333">
    <property type="entry name" value="Med13_C"/>
    <property type="match status" value="1"/>
</dbReference>
<evidence type="ECO:0000259" key="11">
    <source>
        <dbReference type="Pfam" id="PF06333"/>
    </source>
</evidence>
<comment type="caution">
    <text evidence="12">The sequence shown here is derived from an EMBL/GenBank/DDBJ whole genome shotgun (WGS) entry which is preliminary data.</text>
</comment>
<protein>
    <recommendedName>
        <fullName evidence="3 10">Mediator of RNA polymerase II transcription subunit 13</fullName>
    </recommendedName>
    <alternativeName>
        <fullName evidence="9 10">Mediator complex subunit 13</fullName>
    </alternativeName>
</protein>
<dbReference type="GO" id="GO:0016592">
    <property type="term" value="C:mediator complex"/>
    <property type="evidence" value="ECO:0007669"/>
    <property type="project" value="InterPro"/>
</dbReference>
<dbReference type="EMBL" id="JANAWD010000466">
    <property type="protein sequence ID" value="KAJ3479043.1"/>
    <property type="molecule type" value="Genomic_DNA"/>
</dbReference>
<evidence type="ECO:0000313" key="13">
    <source>
        <dbReference type="Proteomes" id="UP001212997"/>
    </source>
</evidence>
<dbReference type="InterPro" id="IPR051139">
    <property type="entry name" value="Mediator_complx_sub13"/>
</dbReference>
<comment type="function">
    <text evidence="10">Component of the SRB8-11 complex. The SRB8-11 complex is a regulatory module of the Mediator complex which is itself involved in regulation of basal and activated RNA polymerase II-dependent transcription. The SRB8-11 complex may be involved in the transcriptional repression of a subset of genes regulated by Mediator. It may inhibit the association of the Mediator complex with RNA polymerase II to form the holoenzyme complex.</text>
</comment>
<comment type="subcellular location">
    <subcellularLocation>
        <location evidence="1 10">Nucleus</location>
    </subcellularLocation>
</comment>
<comment type="similarity">
    <text evidence="2 10">Belongs to the Mediator complex subunit 13 family.</text>
</comment>
<dbReference type="PANTHER" id="PTHR48249">
    <property type="entry name" value="MEDIATOR OF RNA POLYMERASE II TRANSCRIPTION SUBUNIT 13"/>
    <property type="match status" value="1"/>
</dbReference>
<evidence type="ECO:0000256" key="3">
    <source>
        <dbReference type="ARBA" id="ARBA00019618"/>
    </source>
</evidence>
<evidence type="ECO:0000256" key="6">
    <source>
        <dbReference type="ARBA" id="ARBA00023159"/>
    </source>
</evidence>
<accession>A0AAD5UX89</accession>
<dbReference type="AlphaFoldDB" id="A0AAD5UX89"/>
<evidence type="ECO:0000256" key="10">
    <source>
        <dbReference type="RuleBase" id="RU364134"/>
    </source>
</evidence>
<proteinExistence type="inferred from homology"/>
<gene>
    <name evidence="12" type="ORF">NLI96_g9340</name>
</gene>
<reference evidence="12" key="1">
    <citation type="submission" date="2022-07" db="EMBL/GenBank/DDBJ databases">
        <title>Genome Sequence of Physisporinus lineatus.</title>
        <authorList>
            <person name="Buettner E."/>
        </authorList>
    </citation>
    <scope>NUCLEOTIDE SEQUENCE</scope>
    <source>
        <strain evidence="12">VT162</strain>
    </source>
</reference>
<comment type="subunit">
    <text evidence="10">Component of the SRB8-11 complex, which itself associates with the Mediator complex.</text>
</comment>
<keyword evidence="4 10" id="KW-0678">Repressor</keyword>
<dbReference type="Proteomes" id="UP001212997">
    <property type="component" value="Unassembled WGS sequence"/>
</dbReference>
<keyword evidence="6 10" id="KW-0010">Activator</keyword>
<evidence type="ECO:0000313" key="12">
    <source>
        <dbReference type="EMBL" id="KAJ3479043.1"/>
    </source>
</evidence>
<evidence type="ECO:0000256" key="8">
    <source>
        <dbReference type="ARBA" id="ARBA00023242"/>
    </source>
</evidence>
<evidence type="ECO:0000256" key="1">
    <source>
        <dbReference type="ARBA" id="ARBA00004123"/>
    </source>
</evidence>
<dbReference type="GO" id="GO:0045944">
    <property type="term" value="P:positive regulation of transcription by RNA polymerase II"/>
    <property type="evidence" value="ECO:0007669"/>
    <property type="project" value="TreeGrafter"/>
</dbReference>
<name>A0AAD5UX89_9APHY</name>
<keyword evidence="8 10" id="KW-0539">Nucleus</keyword>